<feature type="domain" description="Disease resistance protein At4g27190-like leucine-rich repeats" evidence="1">
    <location>
        <begin position="25"/>
        <end position="97"/>
    </location>
</feature>
<keyword evidence="3" id="KW-1185">Reference proteome</keyword>
<dbReference type="InterPro" id="IPR057135">
    <property type="entry name" value="At4g27190-like_LRR"/>
</dbReference>
<reference evidence="2" key="1">
    <citation type="submission" date="2020-10" db="EMBL/GenBank/DDBJ databases">
        <authorList>
            <person name="Han B."/>
            <person name="Lu T."/>
            <person name="Zhao Q."/>
            <person name="Huang X."/>
            <person name="Zhao Y."/>
        </authorList>
    </citation>
    <scope>NUCLEOTIDE SEQUENCE</scope>
</reference>
<organism evidence="2 3">
    <name type="scientific">Miscanthus lutarioriparius</name>
    <dbReference type="NCBI Taxonomy" id="422564"/>
    <lineage>
        <taxon>Eukaryota</taxon>
        <taxon>Viridiplantae</taxon>
        <taxon>Streptophyta</taxon>
        <taxon>Embryophyta</taxon>
        <taxon>Tracheophyta</taxon>
        <taxon>Spermatophyta</taxon>
        <taxon>Magnoliopsida</taxon>
        <taxon>Liliopsida</taxon>
        <taxon>Poales</taxon>
        <taxon>Poaceae</taxon>
        <taxon>PACMAD clade</taxon>
        <taxon>Panicoideae</taxon>
        <taxon>Andropogonodae</taxon>
        <taxon>Andropogoneae</taxon>
        <taxon>Saccharinae</taxon>
        <taxon>Miscanthus</taxon>
    </lineage>
</organism>
<dbReference type="Gene3D" id="3.80.10.10">
    <property type="entry name" value="Ribonuclease Inhibitor"/>
    <property type="match status" value="1"/>
</dbReference>
<proteinExistence type="predicted"/>
<sequence length="134" mass="15932">MAPSSDETVETSTCAPYTSNRRACRNLETIEVVCCGELREIFSSDPGVQQQEHREFPRLKRIYLYELPMLQHIYGHHMLAPNLERLKIRGCWSLKRLPAVRRPSRHRRRESMHRSERTIYSYEFNEEEAQTLPQ</sequence>
<evidence type="ECO:0000313" key="2">
    <source>
        <dbReference type="EMBL" id="CAD6340578.1"/>
    </source>
</evidence>
<dbReference type="Pfam" id="PF23247">
    <property type="entry name" value="LRR_RPS2"/>
    <property type="match status" value="1"/>
</dbReference>
<dbReference type="PANTHER" id="PTHR33463">
    <property type="entry name" value="NB-ARC DOMAIN-CONTAINING PROTEIN-RELATED"/>
    <property type="match status" value="1"/>
</dbReference>
<dbReference type="EMBL" id="CAJGYO010000019">
    <property type="protein sequence ID" value="CAD6340578.1"/>
    <property type="molecule type" value="Genomic_DNA"/>
</dbReference>
<gene>
    <name evidence="2" type="ORF">NCGR_LOCUS64676</name>
</gene>
<protein>
    <recommendedName>
        <fullName evidence="1">Disease resistance protein At4g27190-like leucine-rich repeats domain-containing protein</fullName>
    </recommendedName>
</protein>
<comment type="caution">
    <text evidence="2">The sequence shown here is derived from an EMBL/GenBank/DDBJ whole genome shotgun (WGS) entry which is preliminary data.</text>
</comment>
<dbReference type="OrthoDB" id="678643at2759"/>
<dbReference type="InterPro" id="IPR050905">
    <property type="entry name" value="Plant_NBS-LRR"/>
</dbReference>
<dbReference type="AlphaFoldDB" id="A0A811SD00"/>
<dbReference type="InterPro" id="IPR032675">
    <property type="entry name" value="LRR_dom_sf"/>
</dbReference>
<evidence type="ECO:0000313" key="3">
    <source>
        <dbReference type="Proteomes" id="UP000604825"/>
    </source>
</evidence>
<dbReference type="PANTHER" id="PTHR33463:SF209">
    <property type="entry name" value="DISEASE RESISTANCE PROTEIN RPS2-LIKE"/>
    <property type="match status" value="1"/>
</dbReference>
<dbReference type="Proteomes" id="UP000604825">
    <property type="component" value="Unassembled WGS sequence"/>
</dbReference>
<evidence type="ECO:0000259" key="1">
    <source>
        <dbReference type="Pfam" id="PF23247"/>
    </source>
</evidence>
<name>A0A811SD00_9POAL</name>
<accession>A0A811SD00</accession>